<evidence type="ECO:0000313" key="3">
    <source>
        <dbReference type="Proteomes" id="UP001238805"/>
    </source>
</evidence>
<dbReference type="RefSeq" id="WP_284875043.1">
    <property type="nucleotide sequence ID" value="NZ_CP126970.1"/>
</dbReference>
<reference evidence="2 3" key="1">
    <citation type="submission" date="2023-05" db="EMBL/GenBank/DDBJ databases">
        <title>Corynebacterium suedekumii sp. nov. and Corynebacterium breve sp. nov. isolated from raw cow's milk.</title>
        <authorList>
            <person name="Baer M.K."/>
            <person name="Mehl L."/>
            <person name="Hellmuth R."/>
            <person name="Marke G."/>
            <person name="Lipski A."/>
        </authorList>
    </citation>
    <scope>NUCLEOTIDE SEQUENCE [LARGE SCALE GENOMIC DNA]</scope>
    <source>
        <strain evidence="2 3">LM112</strain>
    </source>
</reference>
<dbReference type="EMBL" id="CP126970">
    <property type="protein sequence ID" value="WIM70454.1"/>
    <property type="molecule type" value="Genomic_DNA"/>
</dbReference>
<proteinExistence type="predicted"/>
<evidence type="ECO:0008006" key="4">
    <source>
        <dbReference type="Google" id="ProtNLM"/>
    </source>
</evidence>
<feature type="transmembrane region" description="Helical" evidence="1">
    <location>
        <begin position="31"/>
        <end position="47"/>
    </location>
</feature>
<gene>
    <name evidence="2" type="ORF">QP029_00855</name>
</gene>
<organism evidence="2 3">
    <name type="scientific">Corynebacterium suedekumii</name>
    <dbReference type="NCBI Taxonomy" id="3049801"/>
    <lineage>
        <taxon>Bacteria</taxon>
        <taxon>Bacillati</taxon>
        <taxon>Actinomycetota</taxon>
        <taxon>Actinomycetes</taxon>
        <taxon>Mycobacteriales</taxon>
        <taxon>Corynebacteriaceae</taxon>
        <taxon>Corynebacterium</taxon>
    </lineage>
</organism>
<evidence type="ECO:0000313" key="2">
    <source>
        <dbReference type="EMBL" id="WIM70454.1"/>
    </source>
</evidence>
<keyword evidence="3" id="KW-1185">Reference proteome</keyword>
<feature type="transmembrane region" description="Helical" evidence="1">
    <location>
        <begin position="59"/>
        <end position="78"/>
    </location>
</feature>
<keyword evidence="1" id="KW-1133">Transmembrane helix</keyword>
<keyword evidence="1" id="KW-0472">Membrane</keyword>
<protein>
    <recommendedName>
        <fullName evidence="4">Secreted protein</fullName>
    </recommendedName>
</protein>
<keyword evidence="1" id="KW-0812">Transmembrane</keyword>
<accession>A0ABY8VLJ1</accession>
<evidence type="ECO:0000256" key="1">
    <source>
        <dbReference type="SAM" id="Phobius"/>
    </source>
</evidence>
<dbReference type="Proteomes" id="UP001238805">
    <property type="component" value="Chromosome"/>
</dbReference>
<name>A0ABY8VLJ1_9CORY</name>
<sequence length="403" mass="43292">MRGWNLKNASAVVMVAGLGFAAWDALGQTPRVVGAAVAMIAALVLVWRVSKGTRRLESFLSALVPSLVAAGFMTMWLYQASPDTPSPQNGAGGIGETTAVASGTLPAPPVANLTDLHAQSLDIADQLTDGGSERVFRSQLKTDVNAGGSLIEVVEGDSVYRARLETYPEREWQWEQRIDSLQKTTFNGHEVTLDFATTMAQLREDAATIGINAAYESVWIDPGHSSFQPLESANPRKLPVLQFNSTVDGRELRPQILGDGTLPGTFFDITDQSAVVDEIIAALRLDNRPTTGIDVQTLTARTPTALEPRLDDRPVYGGVEFRGAVGAETLQVTVGVGQFPTVFSRTPTEGLGSVPLDSIPADSLDRFLPDTDQPVAWQVRAEPGGTILRVIEAPGVPEQRHRL</sequence>